<keyword evidence="1" id="KW-0413">Isomerase</keyword>
<dbReference type="Pfam" id="PF00254">
    <property type="entry name" value="FKBP_C"/>
    <property type="match status" value="1"/>
</dbReference>
<dbReference type="InterPro" id="IPR001179">
    <property type="entry name" value="PPIase_FKBP_dom"/>
</dbReference>
<dbReference type="OrthoDB" id="1902587at2759"/>
<accession>A0A8J5XE67</accession>
<dbReference type="OMA" id="LCEGIEY"/>
<feature type="domain" description="PPIase FKBP-type" evidence="3">
    <location>
        <begin position="112"/>
        <end position="198"/>
    </location>
</feature>
<organism evidence="4 5">
    <name type="scientific">Diacronema lutheri</name>
    <name type="common">Unicellular marine alga</name>
    <name type="synonym">Monochrysis lutheri</name>
    <dbReference type="NCBI Taxonomy" id="2081491"/>
    <lineage>
        <taxon>Eukaryota</taxon>
        <taxon>Haptista</taxon>
        <taxon>Haptophyta</taxon>
        <taxon>Pavlovophyceae</taxon>
        <taxon>Pavlovales</taxon>
        <taxon>Pavlovaceae</taxon>
        <taxon>Diacronema</taxon>
    </lineage>
</organism>
<evidence type="ECO:0000313" key="5">
    <source>
        <dbReference type="Proteomes" id="UP000751190"/>
    </source>
</evidence>
<evidence type="ECO:0000259" key="3">
    <source>
        <dbReference type="PROSITE" id="PS50059"/>
    </source>
</evidence>
<dbReference type="InterPro" id="IPR053111">
    <property type="entry name" value="Chloro_FKBP-type_PPIase"/>
</dbReference>
<evidence type="ECO:0000313" key="4">
    <source>
        <dbReference type="EMBL" id="KAG8461115.1"/>
    </source>
</evidence>
<dbReference type="PROSITE" id="PS50059">
    <property type="entry name" value="FKBP_PPIASE"/>
    <property type="match status" value="1"/>
</dbReference>
<comment type="catalytic activity">
    <reaction evidence="1">
        <text>[protein]-peptidylproline (omega=180) = [protein]-peptidylproline (omega=0)</text>
        <dbReference type="Rhea" id="RHEA:16237"/>
        <dbReference type="Rhea" id="RHEA-COMP:10747"/>
        <dbReference type="Rhea" id="RHEA-COMP:10748"/>
        <dbReference type="ChEBI" id="CHEBI:83833"/>
        <dbReference type="ChEBI" id="CHEBI:83834"/>
        <dbReference type="EC" id="5.2.1.8"/>
    </reaction>
</comment>
<dbReference type="GO" id="GO:0009507">
    <property type="term" value="C:chloroplast"/>
    <property type="evidence" value="ECO:0007669"/>
    <property type="project" value="TreeGrafter"/>
</dbReference>
<evidence type="ECO:0000256" key="2">
    <source>
        <dbReference type="SAM" id="MobiDB-lite"/>
    </source>
</evidence>
<gene>
    <name evidence="4" type="ORF">KFE25_003684</name>
</gene>
<protein>
    <recommendedName>
        <fullName evidence="1">peptidylprolyl isomerase</fullName>
        <ecNumber evidence="1">5.2.1.8</ecNumber>
    </recommendedName>
</protein>
<name>A0A8J5XE67_DIALT</name>
<dbReference type="EC" id="5.2.1.8" evidence="1"/>
<reference evidence="4" key="1">
    <citation type="submission" date="2021-05" db="EMBL/GenBank/DDBJ databases">
        <title>The genome of the haptophyte Pavlova lutheri (Diacronema luteri, Pavlovales) - a model for lipid biosynthesis in eukaryotic algae.</title>
        <authorList>
            <person name="Hulatt C.J."/>
            <person name="Posewitz M.C."/>
        </authorList>
    </citation>
    <scope>NUCLEOTIDE SEQUENCE</scope>
    <source>
        <strain evidence="4">NIVA-4/92</strain>
    </source>
</reference>
<evidence type="ECO:0000256" key="1">
    <source>
        <dbReference type="PROSITE-ProRule" id="PRU00277"/>
    </source>
</evidence>
<sequence>MSSDEPDPVAPEPTQPTRPGMYDLSKLQNTDGGGFNKFDPVLTASSFISRRFGIVGGLALVAALAATEGREIYNSFTATGPTPGSGEVVTLGDGLSYVDLLVGTQGSSVLPGNIVGFHAVVTVGDKLLFDTHVDKPVAYTYGKRPYPSLVCAGVEEGLRGMKVGGKRRLAIPQALAPEGVQLPAGVALTYDIELTEILTNYF</sequence>
<dbReference type="Proteomes" id="UP000751190">
    <property type="component" value="Unassembled WGS sequence"/>
</dbReference>
<dbReference type="EMBL" id="JAGTXO010000028">
    <property type="protein sequence ID" value="KAG8461115.1"/>
    <property type="molecule type" value="Genomic_DNA"/>
</dbReference>
<dbReference type="PANTHER" id="PTHR47598">
    <property type="entry name" value="PEPTIDYL-PROLYL CIS-TRANS ISOMERASE FKBP17-2, CHLOROPLASTIC"/>
    <property type="match status" value="1"/>
</dbReference>
<feature type="region of interest" description="Disordered" evidence="2">
    <location>
        <begin position="1"/>
        <end position="26"/>
    </location>
</feature>
<dbReference type="GO" id="GO:0003755">
    <property type="term" value="F:peptidyl-prolyl cis-trans isomerase activity"/>
    <property type="evidence" value="ECO:0007669"/>
    <property type="project" value="UniProtKB-KW"/>
</dbReference>
<dbReference type="Gene3D" id="3.10.50.40">
    <property type="match status" value="1"/>
</dbReference>
<dbReference type="InterPro" id="IPR046357">
    <property type="entry name" value="PPIase_dom_sf"/>
</dbReference>
<proteinExistence type="predicted"/>
<keyword evidence="5" id="KW-1185">Reference proteome</keyword>
<comment type="caution">
    <text evidence="4">The sequence shown here is derived from an EMBL/GenBank/DDBJ whole genome shotgun (WGS) entry which is preliminary data.</text>
</comment>
<keyword evidence="1" id="KW-0697">Rotamase</keyword>
<dbReference type="SUPFAM" id="SSF54534">
    <property type="entry name" value="FKBP-like"/>
    <property type="match status" value="1"/>
</dbReference>
<dbReference type="PANTHER" id="PTHR47598:SF1">
    <property type="entry name" value="PEPTIDYL-PROLYL CIS-TRANS ISOMERASE FKBP17-2, CHLOROPLASTIC"/>
    <property type="match status" value="1"/>
</dbReference>
<dbReference type="AlphaFoldDB" id="A0A8J5XE67"/>